<keyword evidence="3" id="KW-1185">Reference proteome</keyword>
<evidence type="ECO:0000313" key="2">
    <source>
        <dbReference type="EMBL" id="MFA1554781.1"/>
    </source>
</evidence>
<name>A0ABV4QW00_9ACTN</name>
<evidence type="ECO:0000256" key="1">
    <source>
        <dbReference type="SAM" id="MobiDB-lite"/>
    </source>
</evidence>
<comment type="caution">
    <text evidence="2">The sequence shown here is derived from an EMBL/GenBank/DDBJ whole genome shotgun (WGS) entry which is preliminary data.</text>
</comment>
<sequence>MTTPEENVPRTDDTDHVRKEPGGDPEPEPDRRRPDERSDLGAELEAKMAEKGLSREDFSGS</sequence>
<evidence type="ECO:0000313" key="3">
    <source>
        <dbReference type="Proteomes" id="UP001569904"/>
    </source>
</evidence>
<feature type="region of interest" description="Disordered" evidence="1">
    <location>
        <begin position="1"/>
        <end position="61"/>
    </location>
</feature>
<feature type="compositionally biased region" description="Basic and acidic residues" evidence="1">
    <location>
        <begin position="7"/>
        <end position="61"/>
    </location>
</feature>
<dbReference type="RefSeq" id="WP_371941340.1">
    <property type="nucleotide sequence ID" value="NZ_JAXCEH010000007.1"/>
</dbReference>
<proteinExistence type="predicted"/>
<dbReference type="EMBL" id="JAXCEH010000007">
    <property type="protein sequence ID" value="MFA1554781.1"/>
    <property type="molecule type" value="Genomic_DNA"/>
</dbReference>
<gene>
    <name evidence="2" type="ORF">SM436_13905</name>
</gene>
<accession>A0ABV4QW00</accession>
<dbReference type="Proteomes" id="UP001569904">
    <property type="component" value="Unassembled WGS sequence"/>
</dbReference>
<reference evidence="2 3" key="1">
    <citation type="submission" date="2023-11" db="EMBL/GenBank/DDBJ databases">
        <title>Actinomadura monticuli sp. nov., isolated from volcanic ash.</title>
        <authorList>
            <person name="Lee S.D."/>
            <person name="Yang H."/>
            <person name="Kim I.S."/>
        </authorList>
    </citation>
    <scope>NUCLEOTIDE SEQUENCE [LARGE SCALE GENOMIC DNA]</scope>
    <source>
        <strain evidence="2 3">DSM 45346</strain>
    </source>
</reference>
<protein>
    <submittedName>
        <fullName evidence="2">Uncharacterized protein</fullName>
    </submittedName>
</protein>
<organism evidence="2 3">
    <name type="scientific">Actinomadura chokoriensis</name>
    <dbReference type="NCBI Taxonomy" id="454156"/>
    <lineage>
        <taxon>Bacteria</taxon>
        <taxon>Bacillati</taxon>
        <taxon>Actinomycetota</taxon>
        <taxon>Actinomycetes</taxon>
        <taxon>Streptosporangiales</taxon>
        <taxon>Thermomonosporaceae</taxon>
        <taxon>Actinomadura</taxon>
    </lineage>
</organism>